<feature type="binding site" evidence="5">
    <location>
        <position position="58"/>
    </location>
    <ligand>
        <name>spermidine</name>
        <dbReference type="ChEBI" id="CHEBI:57834"/>
    </ligand>
</feature>
<comment type="caution">
    <text evidence="5">Lacks conserved residue(s) required for the propagation of feature annotation.</text>
</comment>
<comment type="catalytic activity">
    <reaction evidence="5">
        <text>S-adenosyl 3-(methylsulfanyl)propylamine + putrescine = S-methyl-5'-thioadenosine + spermidine + H(+)</text>
        <dbReference type="Rhea" id="RHEA:12721"/>
        <dbReference type="ChEBI" id="CHEBI:15378"/>
        <dbReference type="ChEBI" id="CHEBI:17509"/>
        <dbReference type="ChEBI" id="CHEBI:57443"/>
        <dbReference type="ChEBI" id="CHEBI:57834"/>
        <dbReference type="ChEBI" id="CHEBI:326268"/>
        <dbReference type="EC" id="2.5.1.16"/>
    </reaction>
</comment>
<keyword evidence="4 5" id="KW-0620">Polyamine biosynthesis</keyword>
<dbReference type="PANTHER" id="PTHR43317:SF1">
    <property type="entry name" value="THERMOSPERMINE SYNTHASE ACAULIS5"/>
    <property type="match status" value="1"/>
</dbReference>
<dbReference type="UniPathway" id="UPA00248">
    <property type="reaction ID" value="UER00314"/>
</dbReference>
<comment type="function">
    <text evidence="5">Catalyzes the irreversible transfer of a propylamine group from the amino donor S-adenosylmethioninamine (decarboxy-AdoMet) to putrescine (1,4-diaminobutane) to yield spermidine.</text>
</comment>
<dbReference type="AlphaFoldDB" id="A0A2U9IHB9"/>
<dbReference type="InterPro" id="IPR001045">
    <property type="entry name" value="Spermi_synthase"/>
</dbReference>
<evidence type="ECO:0000256" key="1">
    <source>
        <dbReference type="ARBA" id="ARBA00007867"/>
    </source>
</evidence>
<comment type="subunit">
    <text evidence="5">Homodimer or homotetramer.</text>
</comment>
<evidence type="ECO:0000256" key="3">
    <source>
        <dbReference type="ARBA" id="ARBA00023066"/>
    </source>
</evidence>
<dbReference type="OrthoDB" id="10538at2157"/>
<comment type="pathway">
    <text evidence="5">Amine and polyamine biosynthesis; spermidine biosynthesis; spermidine from putrescine: step 1/1.</text>
</comment>
<feature type="active site" description="Proton acceptor" evidence="5 6">
    <location>
        <position position="152"/>
    </location>
</feature>
<dbReference type="CDD" id="cd02440">
    <property type="entry name" value="AdoMet_MTases"/>
    <property type="match status" value="1"/>
</dbReference>
<dbReference type="EC" id="2.5.1.16" evidence="5"/>
<feature type="transmembrane region" description="Helical" evidence="5">
    <location>
        <begin position="333"/>
        <end position="355"/>
    </location>
</feature>
<sequence length="412" mass="46462">MGGAPVGIKIKIPIEHEEENNKSECSHIQINLLQTNYGLTLIIDGHIQFAEKDEYIYHEALVHPAMALAGNLETVLIIGGGDGLALREVLKWKSVKKVYLVDIDSCVVEMGKNILQGLNCNAFSDPRVEVVIDDGRRFLENSTQKFDVIIIDSTDPTGDVNSCRLFTLSFYELVKSRLNKVLVTNAGQYGSKEFQRIYFTISKVFHYAKGYSVNVPSFGTVWGFVIASPSITYYQGNLPESLKFVNHDFIYYVNESYPIINIQEVITEEDPIEVQSFYGVPLEDEEKIIRDFNSKSYVVGVTNKRVIIGDKNSGKFTTVVPNKVRSITLNEKGIPLSTIIAFYLILLIVFEIILISIHYYLVGFLELVLVAVVGIPLSIYLAKNYTEINDTIKIPDENKEIYDTIVKVFNIK</sequence>
<protein>
    <recommendedName>
        <fullName evidence="5">Polyamine aminopropyltransferase</fullName>
    </recommendedName>
    <alternativeName>
        <fullName evidence="5">Putrescine aminopropyltransferase</fullName>
        <shortName evidence="5">PAPT</shortName>
    </alternativeName>
    <alternativeName>
        <fullName evidence="5">Spermidine synthase</fullName>
        <shortName evidence="5">SPDS</shortName>
        <shortName evidence="5">SPDSY</shortName>
        <ecNumber evidence="5">2.5.1.16</ecNumber>
    </alternativeName>
</protein>
<evidence type="ECO:0000256" key="4">
    <source>
        <dbReference type="ARBA" id="ARBA00023115"/>
    </source>
</evidence>
<evidence type="ECO:0000256" key="2">
    <source>
        <dbReference type="ARBA" id="ARBA00022679"/>
    </source>
</evidence>
<comment type="similarity">
    <text evidence="1 5">Belongs to the spermidine/spermine synthase family.</text>
</comment>
<accession>A0A2U9IHB9</accession>
<proteinExistence type="inferred from homology"/>
<dbReference type="InterPro" id="IPR030374">
    <property type="entry name" value="PABS"/>
</dbReference>
<keyword evidence="2 5" id="KW-0808">Transferase</keyword>
<dbReference type="HAMAP" id="MF_00198">
    <property type="entry name" value="Spermidine_synth"/>
    <property type="match status" value="1"/>
</dbReference>
<dbReference type="InterPro" id="IPR029063">
    <property type="entry name" value="SAM-dependent_MTases_sf"/>
</dbReference>
<dbReference type="EMBL" id="CP029289">
    <property type="protein sequence ID" value="AWR95411.1"/>
    <property type="molecule type" value="Genomic_DNA"/>
</dbReference>
<dbReference type="GO" id="GO:0008295">
    <property type="term" value="P:spermidine biosynthetic process"/>
    <property type="evidence" value="ECO:0007669"/>
    <property type="project" value="UniProtKB-UniRule"/>
</dbReference>
<feature type="binding site" evidence="5">
    <location>
        <position position="82"/>
    </location>
    <ligand>
        <name>spermidine</name>
        <dbReference type="ChEBI" id="CHEBI:57834"/>
    </ligand>
</feature>
<evidence type="ECO:0000256" key="6">
    <source>
        <dbReference type="PROSITE-ProRule" id="PRU00354"/>
    </source>
</evidence>
<dbReference type="RefSeq" id="WP_110271289.1">
    <property type="nucleotide sequence ID" value="NZ_CP029289.2"/>
</dbReference>
<keyword evidence="5" id="KW-0472">Membrane</keyword>
<comment type="subcellular location">
    <subcellularLocation>
        <location evidence="5">Cell membrane</location>
        <topology evidence="5">Multi-pass membrane protein</topology>
    </subcellularLocation>
</comment>
<dbReference type="PROSITE" id="PS01330">
    <property type="entry name" value="PABS_1"/>
    <property type="match status" value="1"/>
</dbReference>
<gene>
    <name evidence="5" type="primary">speE</name>
    <name evidence="8" type="ORF">DFR85_13210</name>
</gene>
<dbReference type="Proteomes" id="UP000248044">
    <property type="component" value="Chromosome"/>
</dbReference>
<keyword evidence="5" id="KW-0812">Transmembrane</keyword>
<dbReference type="Gene3D" id="3.40.50.150">
    <property type="entry name" value="Vaccinia Virus protein VP39"/>
    <property type="match status" value="1"/>
</dbReference>
<feature type="domain" description="PABS" evidence="7">
    <location>
        <begin position="1"/>
        <end position="229"/>
    </location>
</feature>
<name>A0A2U9IHB9_9CREN</name>
<evidence type="ECO:0000313" key="8">
    <source>
        <dbReference type="EMBL" id="AWR95411.1"/>
    </source>
</evidence>
<dbReference type="GeneID" id="36833132"/>
<feature type="binding site" evidence="5">
    <location>
        <position position="102"/>
    </location>
    <ligand>
        <name>S-methyl-5'-thioadenosine</name>
        <dbReference type="ChEBI" id="CHEBI:17509"/>
    </ligand>
</feature>
<feature type="binding site" evidence="5">
    <location>
        <begin position="134"/>
        <end position="135"/>
    </location>
    <ligand>
        <name>S-methyl-5'-thioadenosine</name>
        <dbReference type="ChEBI" id="CHEBI:17509"/>
    </ligand>
</feature>
<feature type="binding site" evidence="5">
    <location>
        <begin position="152"/>
        <end position="155"/>
    </location>
    <ligand>
        <name>spermidine</name>
        <dbReference type="ChEBI" id="CHEBI:57834"/>
    </ligand>
</feature>
<dbReference type="GO" id="GO:0005886">
    <property type="term" value="C:plasma membrane"/>
    <property type="evidence" value="ECO:0007669"/>
    <property type="project" value="UniProtKB-SubCell"/>
</dbReference>
<evidence type="ECO:0000313" key="9">
    <source>
        <dbReference type="Proteomes" id="UP000248044"/>
    </source>
</evidence>
<keyword evidence="9" id="KW-1185">Reference proteome</keyword>
<evidence type="ECO:0000259" key="7">
    <source>
        <dbReference type="PROSITE" id="PS51006"/>
    </source>
</evidence>
<keyword evidence="5" id="KW-1133">Transmembrane helix</keyword>
<evidence type="ECO:0000256" key="5">
    <source>
        <dbReference type="HAMAP-Rule" id="MF_00198"/>
    </source>
</evidence>
<reference evidence="8 9" key="1">
    <citation type="submission" date="2018-05" db="EMBL/GenBank/DDBJ databases">
        <title>Complete Genome Sequences of Extremely Thermoacidophilic, Metal-Mobilizing Type-Strain Members of the Archaeal Family Sulfolobaceae: Acidianus brierleyi DSM-1651T, Acidianus sulfidivorans DSM-18786T, Metallosphaera hakonensis DSM-7519T, and Metallosphaera prunae DSM-10039T.</title>
        <authorList>
            <person name="Counts J.A."/>
            <person name="Kelly R.M."/>
        </authorList>
    </citation>
    <scope>NUCLEOTIDE SEQUENCE [LARGE SCALE GENOMIC DNA]</scope>
    <source>
        <strain evidence="8 9">DSM 1651</strain>
    </source>
</reference>
<dbReference type="GO" id="GO:0004766">
    <property type="term" value="F:spermidine synthase activity"/>
    <property type="evidence" value="ECO:0007669"/>
    <property type="project" value="UniProtKB-UniRule"/>
</dbReference>
<dbReference type="Pfam" id="PF01564">
    <property type="entry name" value="Spermine_synth"/>
    <property type="match status" value="1"/>
</dbReference>
<keyword evidence="5" id="KW-1003">Cell membrane</keyword>
<organism evidence="8 9">
    <name type="scientific">Acidianus brierleyi</name>
    <dbReference type="NCBI Taxonomy" id="41673"/>
    <lineage>
        <taxon>Archaea</taxon>
        <taxon>Thermoproteota</taxon>
        <taxon>Thermoprotei</taxon>
        <taxon>Sulfolobales</taxon>
        <taxon>Sulfolobaceae</taxon>
        <taxon>Acidianus</taxon>
    </lineage>
</organism>
<dbReference type="SUPFAM" id="SSF53335">
    <property type="entry name" value="S-adenosyl-L-methionine-dependent methyltransferases"/>
    <property type="match status" value="1"/>
</dbReference>
<dbReference type="PROSITE" id="PS51006">
    <property type="entry name" value="PABS_2"/>
    <property type="match status" value="1"/>
</dbReference>
<feature type="transmembrane region" description="Helical" evidence="5">
    <location>
        <begin position="361"/>
        <end position="382"/>
    </location>
</feature>
<dbReference type="PANTHER" id="PTHR43317">
    <property type="entry name" value="THERMOSPERMINE SYNTHASE ACAULIS5"/>
    <property type="match status" value="1"/>
</dbReference>
<dbReference type="GO" id="GO:0010487">
    <property type="term" value="F:thermospermine synthase activity"/>
    <property type="evidence" value="ECO:0007669"/>
    <property type="project" value="UniProtKB-ARBA"/>
</dbReference>
<keyword evidence="3 5" id="KW-0745">Spermidine biosynthesis</keyword>
<dbReference type="KEGG" id="abri:DFR85_13210"/>
<dbReference type="InterPro" id="IPR030373">
    <property type="entry name" value="PABS_CS"/>
</dbReference>